<gene>
    <name evidence="1" type="ORF">A4G16_03590</name>
</gene>
<accession>A0A6G8JH56</accession>
<dbReference type="InterPro" id="IPR018880">
    <property type="entry name" value="Phage_P4_Ash"/>
</dbReference>
<evidence type="ECO:0008006" key="3">
    <source>
        <dbReference type="Google" id="ProtNLM"/>
    </source>
</evidence>
<name>A0A6G8JH56_9PAST</name>
<dbReference type="Proteomes" id="UP000501366">
    <property type="component" value="Chromosome"/>
</dbReference>
<dbReference type="Pfam" id="PF10554">
    <property type="entry name" value="Phage_ASH"/>
    <property type="match status" value="1"/>
</dbReference>
<proteinExistence type="predicted"/>
<dbReference type="AlphaFoldDB" id="A0A6G8JH56"/>
<dbReference type="EMBL" id="CP015030">
    <property type="protein sequence ID" value="QIM66520.1"/>
    <property type="molecule type" value="Genomic_DNA"/>
</dbReference>
<sequence>MPVFIKQCYFSKINTKINVIENISFSKSKNSIYSIPVVAKSTTEPGNSNNLLMANKSTPLNRAIFVCSTRTPKENNKLKFELVEFLSMVACNGKGFALCYVPLVVVFQPVTRYRPNPGKFSGSFHQSLMDTVMKRFKFLTGSRLIITIYANNRQEAENKIKWASKPLCIGLNLPSIKGVAYA</sequence>
<evidence type="ECO:0000313" key="1">
    <source>
        <dbReference type="EMBL" id="QIM66520.1"/>
    </source>
</evidence>
<protein>
    <recommendedName>
        <fullName evidence="3">Host cell division inhibitor Icd-like protein</fullName>
    </recommendedName>
</protein>
<reference evidence="1 2" key="1">
    <citation type="submission" date="2016-03" db="EMBL/GenBank/DDBJ databases">
        <authorList>
            <person name="Bojesen A.M."/>
            <person name="Planet P."/>
            <person name="Hansen M.J."/>
        </authorList>
    </citation>
    <scope>NUCLEOTIDE SEQUENCE [LARGE SCALE GENOMIC DNA]</scope>
    <source>
        <strain evidence="1 2">B 234/94</strain>
    </source>
</reference>
<organism evidence="1 2">
    <name type="scientific">Mannheimia granulomatis</name>
    <dbReference type="NCBI Taxonomy" id="85402"/>
    <lineage>
        <taxon>Bacteria</taxon>
        <taxon>Pseudomonadati</taxon>
        <taxon>Pseudomonadota</taxon>
        <taxon>Gammaproteobacteria</taxon>
        <taxon>Pasteurellales</taxon>
        <taxon>Pasteurellaceae</taxon>
        <taxon>Mannheimia</taxon>
    </lineage>
</organism>
<dbReference type="KEGG" id="mgra:A4G16_03590"/>
<evidence type="ECO:0000313" key="2">
    <source>
        <dbReference type="Proteomes" id="UP000501366"/>
    </source>
</evidence>